<dbReference type="Gene3D" id="1.10.10.60">
    <property type="entry name" value="Homeodomain-like"/>
    <property type="match status" value="1"/>
</dbReference>
<dbReference type="OrthoDB" id="5399138at2759"/>
<keyword evidence="10" id="KW-1185">Reference proteome</keyword>
<evidence type="ECO:0000256" key="3">
    <source>
        <dbReference type="ARBA" id="ARBA00023242"/>
    </source>
</evidence>
<feature type="domain" description="Homeobox" evidence="7">
    <location>
        <begin position="76"/>
        <end position="112"/>
    </location>
</feature>
<dbReference type="PANTHER" id="PTHR11850">
    <property type="entry name" value="HOMEOBOX PROTEIN TRANSCRIPTION FACTORS"/>
    <property type="match status" value="1"/>
</dbReference>
<feature type="region of interest" description="Disordered" evidence="6">
    <location>
        <begin position="196"/>
        <end position="227"/>
    </location>
</feature>
<accession>A0A8H4N940</accession>
<dbReference type="CDD" id="cd00086">
    <property type="entry name" value="homeodomain"/>
    <property type="match status" value="1"/>
</dbReference>
<dbReference type="SMART" id="SM00355">
    <property type="entry name" value="ZnF_C2H2"/>
    <property type="match status" value="3"/>
</dbReference>
<evidence type="ECO:0000313" key="10">
    <source>
        <dbReference type="Proteomes" id="UP000572817"/>
    </source>
</evidence>
<dbReference type="EMBL" id="WWBZ02000001">
    <property type="protein sequence ID" value="KAF4313720.1"/>
    <property type="molecule type" value="Genomic_DNA"/>
</dbReference>
<evidence type="ECO:0000259" key="8">
    <source>
        <dbReference type="PROSITE" id="PS50157"/>
    </source>
</evidence>
<evidence type="ECO:0000256" key="5">
    <source>
        <dbReference type="PROSITE-ProRule" id="PRU00108"/>
    </source>
</evidence>
<comment type="caution">
    <text evidence="9">The sequence shown here is derived from an EMBL/GenBank/DDBJ whole genome shotgun (WGS) entry which is preliminary data.</text>
</comment>
<dbReference type="GO" id="GO:0006355">
    <property type="term" value="P:regulation of DNA-templated transcription"/>
    <property type="evidence" value="ECO:0007669"/>
    <property type="project" value="InterPro"/>
</dbReference>
<dbReference type="PROSITE" id="PS50071">
    <property type="entry name" value="HOMEOBOX_2"/>
    <property type="match status" value="1"/>
</dbReference>
<dbReference type="GO" id="GO:0003677">
    <property type="term" value="F:DNA binding"/>
    <property type="evidence" value="ECO:0007669"/>
    <property type="project" value="UniProtKB-UniRule"/>
</dbReference>
<keyword evidence="4" id="KW-0862">Zinc</keyword>
<dbReference type="GO" id="GO:0005634">
    <property type="term" value="C:nucleus"/>
    <property type="evidence" value="ECO:0007669"/>
    <property type="project" value="UniProtKB-SubCell"/>
</dbReference>
<sequence>MAAMHEHDDVMAAFTTLLDPDLDELPLEPLLPGDRDSTPLNPSEGRPVPVPKNKILRLPEGATRILSHWLLARWNNPYPSPAEKRDLSHRTGLTISQISNWLANARRRKIKPQLQTPADASAAAQTHNIPGWKDMSPFDRWRNSPPEAEAVPATAIVNACATSLPLSSSVSTNGSDIPVFDTDPAFSVYSFNAASSTGSESSGSSVPSTGSFNRFHSRGPQRRRRQKRIMNLDTKALKEADNRPYQCTFCTDTFKTKYDWTRHEKSLHLSLEKWVCSPFSPTFFEESGRPYCSFCGVHSQSAAHTECHRLSECAEKPATARTFYRKDHMVQHLRVVHGVNKILPSMDTWKTQTDHVRSRCGFCDERFERWSARNEHLAVHFRAGAQMKDWQGDHALDDPTVAAMVENAMPPYLIGVEANELAPFSASRLAEQQRQQHRMGPECFDAMTAALGSFVKQCRWSGVDVTDEMLQREARRIVFGGDEDDSWNQTAADNPQWLHMFKKAHGLCSEAGAGSTDIEAGRLMHIEDLRAEMFEMSEYGC</sequence>
<feature type="region of interest" description="Disordered" evidence="6">
    <location>
        <begin position="113"/>
        <end position="146"/>
    </location>
</feature>
<keyword evidence="2 5" id="KW-0371">Homeobox</keyword>
<evidence type="ECO:0000256" key="4">
    <source>
        <dbReference type="PROSITE-ProRule" id="PRU00042"/>
    </source>
</evidence>
<organism evidence="9 10">
    <name type="scientific">Botryosphaeria dothidea</name>
    <dbReference type="NCBI Taxonomy" id="55169"/>
    <lineage>
        <taxon>Eukaryota</taxon>
        <taxon>Fungi</taxon>
        <taxon>Dikarya</taxon>
        <taxon>Ascomycota</taxon>
        <taxon>Pezizomycotina</taxon>
        <taxon>Dothideomycetes</taxon>
        <taxon>Dothideomycetes incertae sedis</taxon>
        <taxon>Botryosphaeriales</taxon>
        <taxon>Botryosphaeriaceae</taxon>
        <taxon>Botryosphaeria</taxon>
    </lineage>
</organism>
<evidence type="ECO:0000256" key="6">
    <source>
        <dbReference type="SAM" id="MobiDB-lite"/>
    </source>
</evidence>
<dbReference type="Pfam" id="PF05920">
    <property type="entry name" value="Homeobox_KN"/>
    <property type="match status" value="1"/>
</dbReference>
<reference evidence="9" key="1">
    <citation type="submission" date="2020-04" db="EMBL/GenBank/DDBJ databases">
        <title>Genome Assembly and Annotation of Botryosphaeria dothidea sdau 11-99, a Latent Pathogen of Apple Fruit Ring Rot in China.</title>
        <authorList>
            <person name="Yu C."/>
            <person name="Diao Y."/>
            <person name="Lu Q."/>
            <person name="Zhao J."/>
            <person name="Cui S."/>
            <person name="Peng C."/>
            <person name="He B."/>
            <person name="Liu H."/>
        </authorList>
    </citation>
    <scope>NUCLEOTIDE SEQUENCE [LARGE SCALE GENOMIC DNA]</scope>
    <source>
        <strain evidence="9">Sdau11-99</strain>
    </source>
</reference>
<keyword evidence="1 5" id="KW-0238">DNA-binding</keyword>
<dbReference type="GO" id="GO:0008270">
    <property type="term" value="F:zinc ion binding"/>
    <property type="evidence" value="ECO:0007669"/>
    <property type="project" value="UniProtKB-KW"/>
</dbReference>
<dbReference type="Pfam" id="PF03221">
    <property type="entry name" value="HTH_Tnp_Tc5"/>
    <property type="match status" value="1"/>
</dbReference>
<dbReference type="InterPro" id="IPR036236">
    <property type="entry name" value="Znf_C2H2_sf"/>
</dbReference>
<dbReference type="PROSITE" id="PS00028">
    <property type="entry name" value="ZINC_FINGER_C2H2_1"/>
    <property type="match status" value="2"/>
</dbReference>
<dbReference type="Proteomes" id="UP000572817">
    <property type="component" value="Unassembled WGS sequence"/>
</dbReference>
<comment type="subcellular location">
    <subcellularLocation>
        <location evidence="5">Nucleus</location>
    </subcellularLocation>
</comment>
<keyword evidence="4" id="KW-0479">Metal-binding</keyword>
<dbReference type="AlphaFoldDB" id="A0A8H4N940"/>
<dbReference type="InterPro" id="IPR050224">
    <property type="entry name" value="TALE_homeobox"/>
</dbReference>
<keyword evidence="4" id="KW-0863">Zinc-finger</keyword>
<protein>
    <recommendedName>
        <fullName evidence="11">Homeobox and c2h2 transcription protein</fullName>
    </recommendedName>
</protein>
<feature type="region of interest" description="Disordered" evidence="6">
    <location>
        <begin position="25"/>
        <end position="52"/>
    </location>
</feature>
<feature type="compositionally biased region" description="Low complexity" evidence="6">
    <location>
        <begin position="196"/>
        <end position="211"/>
    </location>
</feature>
<dbReference type="PROSITE" id="PS50157">
    <property type="entry name" value="ZINC_FINGER_C2H2_2"/>
    <property type="match status" value="1"/>
</dbReference>
<feature type="compositionally biased region" description="Basic residues" evidence="6">
    <location>
        <begin position="215"/>
        <end position="227"/>
    </location>
</feature>
<name>A0A8H4N940_9PEZI</name>
<dbReference type="InterPro" id="IPR001356">
    <property type="entry name" value="HD"/>
</dbReference>
<evidence type="ECO:0000313" key="9">
    <source>
        <dbReference type="EMBL" id="KAF4313720.1"/>
    </source>
</evidence>
<gene>
    <name evidence="9" type="ORF">GTA08_BOTSDO00775</name>
</gene>
<evidence type="ECO:0008006" key="11">
    <source>
        <dbReference type="Google" id="ProtNLM"/>
    </source>
</evidence>
<dbReference type="InterPro" id="IPR009057">
    <property type="entry name" value="Homeodomain-like_sf"/>
</dbReference>
<dbReference type="SUPFAM" id="SSF57667">
    <property type="entry name" value="beta-beta-alpha zinc fingers"/>
    <property type="match status" value="1"/>
</dbReference>
<keyword evidence="3 5" id="KW-0539">Nucleus</keyword>
<dbReference type="InterPro" id="IPR008422">
    <property type="entry name" value="KN_HD"/>
</dbReference>
<feature type="compositionally biased region" description="Polar residues" evidence="6">
    <location>
        <begin position="113"/>
        <end position="128"/>
    </location>
</feature>
<dbReference type="SMART" id="SM00389">
    <property type="entry name" value="HOX"/>
    <property type="match status" value="1"/>
</dbReference>
<dbReference type="InterPro" id="IPR013087">
    <property type="entry name" value="Znf_C2H2_type"/>
</dbReference>
<dbReference type="InterPro" id="IPR006600">
    <property type="entry name" value="HTH_CenpB_DNA-bd_dom"/>
</dbReference>
<dbReference type="SUPFAM" id="SSF46689">
    <property type="entry name" value="Homeodomain-like"/>
    <property type="match status" value="1"/>
</dbReference>
<feature type="domain" description="C2H2-type" evidence="8">
    <location>
        <begin position="245"/>
        <end position="273"/>
    </location>
</feature>
<feature type="DNA-binding region" description="Homeobox" evidence="5">
    <location>
        <begin position="78"/>
        <end position="113"/>
    </location>
</feature>
<evidence type="ECO:0000256" key="1">
    <source>
        <dbReference type="ARBA" id="ARBA00023125"/>
    </source>
</evidence>
<evidence type="ECO:0000256" key="2">
    <source>
        <dbReference type="ARBA" id="ARBA00023155"/>
    </source>
</evidence>
<proteinExistence type="predicted"/>
<evidence type="ECO:0000259" key="7">
    <source>
        <dbReference type="PROSITE" id="PS50071"/>
    </source>
</evidence>